<evidence type="ECO:0000313" key="2">
    <source>
        <dbReference type="Proteomes" id="UP000488299"/>
    </source>
</evidence>
<proteinExistence type="predicted"/>
<accession>A0A7J5U043</accession>
<dbReference type="EMBL" id="WELI01000003">
    <property type="protein sequence ID" value="KAB7731015.1"/>
    <property type="molecule type" value="Genomic_DNA"/>
</dbReference>
<comment type="caution">
    <text evidence="1">The sequence shown here is derived from an EMBL/GenBank/DDBJ whole genome shotgun (WGS) entry which is preliminary data.</text>
</comment>
<keyword evidence="2" id="KW-1185">Reference proteome</keyword>
<dbReference type="Proteomes" id="UP000488299">
    <property type="component" value="Unassembled WGS sequence"/>
</dbReference>
<evidence type="ECO:0000313" key="1">
    <source>
        <dbReference type="EMBL" id="KAB7731015.1"/>
    </source>
</evidence>
<gene>
    <name evidence="1" type="ORF">F5984_09310</name>
</gene>
<sequence>MLRNVVVSLSRRGLIRLLVVGLLFTVSACVPDFLVKDPEWVVIEKGMYEPVLKRKGGMLVSPREVSATVRFDSSCMYDVTQVDEFDYNKIFGLGFVGSENQHMGQAPHQVDGARVAWRWNPKQNRIDLGAYVYVEGKRITQDLGSMKINEERRLSIKIDYEKKTYQVLDGDPIPFTHKKTIAYRNGLYFGGNQPAPQTIRVMIKY</sequence>
<name>A0A7J5U043_9BACT</name>
<reference evidence="1 2" key="1">
    <citation type="submission" date="2019-10" db="EMBL/GenBank/DDBJ databases">
        <title>Rudanella paleaurantiibacter sp. nov., isolated from sludge.</title>
        <authorList>
            <person name="Xu S.Q."/>
        </authorList>
    </citation>
    <scope>NUCLEOTIDE SEQUENCE [LARGE SCALE GENOMIC DNA]</scope>
    <source>
        <strain evidence="1 2">HX-22-17</strain>
    </source>
</reference>
<dbReference type="PROSITE" id="PS51257">
    <property type="entry name" value="PROKAR_LIPOPROTEIN"/>
    <property type="match status" value="1"/>
</dbReference>
<protein>
    <submittedName>
        <fullName evidence="1">Uncharacterized protein</fullName>
    </submittedName>
</protein>
<dbReference type="AlphaFoldDB" id="A0A7J5U043"/>
<dbReference type="RefSeq" id="WP_152124004.1">
    <property type="nucleotide sequence ID" value="NZ_WELI01000003.1"/>
</dbReference>
<organism evidence="1 2">
    <name type="scientific">Rudanella paleaurantiibacter</name>
    <dbReference type="NCBI Taxonomy" id="2614655"/>
    <lineage>
        <taxon>Bacteria</taxon>
        <taxon>Pseudomonadati</taxon>
        <taxon>Bacteroidota</taxon>
        <taxon>Cytophagia</taxon>
        <taxon>Cytophagales</taxon>
        <taxon>Cytophagaceae</taxon>
        <taxon>Rudanella</taxon>
    </lineage>
</organism>